<reference evidence="3 4" key="1">
    <citation type="submission" date="2018-07" db="EMBL/GenBank/DDBJ databases">
        <title>Genomic Encyclopedia of Type Strains, Phase III (KMG-III): the genomes of soil and plant-associated and newly described type strains.</title>
        <authorList>
            <person name="Whitman W."/>
        </authorList>
    </citation>
    <scope>NUCLEOTIDE SEQUENCE [LARGE SCALE GENOMIC DNA]</scope>
    <source>
        <strain evidence="3 4">CECT 8525</strain>
    </source>
</reference>
<name>A0A368YG76_9RHOB</name>
<keyword evidence="3" id="KW-0969">Cilium</keyword>
<dbReference type="Pfam" id="PF01052">
    <property type="entry name" value="FliMN_C"/>
    <property type="match status" value="1"/>
</dbReference>
<evidence type="ECO:0000313" key="3">
    <source>
        <dbReference type="EMBL" id="RCW79240.1"/>
    </source>
</evidence>
<evidence type="ECO:0000259" key="2">
    <source>
        <dbReference type="Pfam" id="PF01052"/>
    </source>
</evidence>
<proteinExistence type="predicted"/>
<accession>A0A368YG76</accession>
<feature type="compositionally biased region" description="Basic and acidic residues" evidence="1">
    <location>
        <begin position="1"/>
        <end position="10"/>
    </location>
</feature>
<feature type="region of interest" description="Disordered" evidence="1">
    <location>
        <begin position="224"/>
        <end position="262"/>
    </location>
</feature>
<dbReference type="Gene3D" id="2.30.330.10">
    <property type="entry name" value="SpoA-like"/>
    <property type="match status" value="1"/>
</dbReference>
<feature type="region of interest" description="Disordered" evidence="1">
    <location>
        <begin position="1"/>
        <end position="21"/>
    </location>
</feature>
<dbReference type="RefSeq" id="WP_245948842.1">
    <property type="nucleotide sequence ID" value="NZ_QPJL01000027.1"/>
</dbReference>
<evidence type="ECO:0000313" key="4">
    <source>
        <dbReference type="Proteomes" id="UP000253345"/>
    </source>
</evidence>
<dbReference type="InterPro" id="IPR001543">
    <property type="entry name" value="FliN-like_C"/>
</dbReference>
<keyword evidence="3" id="KW-0282">Flagellum</keyword>
<dbReference type="EMBL" id="QPJL01000027">
    <property type="protein sequence ID" value="RCW79240.1"/>
    <property type="molecule type" value="Genomic_DNA"/>
</dbReference>
<dbReference type="Proteomes" id="UP000253345">
    <property type="component" value="Unassembled WGS sequence"/>
</dbReference>
<feature type="compositionally biased region" description="Polar residues" evidence="1">
    <location>
        <begin position="232"/>
        <end position="247"/>
    </location>
</feature>
<feature type="compositionally biased region" description="Pro residues" evidence="1">
    <location>
        <begin position="249"/>
        <end position="262"/>
    </location>
</feature>
<sequence>MKSAAREQKAGADGTAGHGAADAPARGLILQRIIAKRSLAHAEAGADRPAADAGIERVANIALGRAAEKMLRLPVFVEQADLAPMTLPELPELLPERALLAVLEGGRDSLGVMALCPSLLASIIEMQAIGRVTSRAPAIRRPTRTDAAISADFVNALLTELGRETAGRSGFPAFGTFRYATYMDDPRPLSLMLEDGDMQRLKLKFRVGSGGQRDATILIALPAEPGRGSRMTPPQTHSPALQGQTSIAPAPPSQRAAPPPVGAVPESLAEAVQQAPVRVVGILCRRKLSLQTLRTLGPGSLIPLPQNVLDDARLETVQGQVLARGRLGEADGFHAIRLRSAGETVHGGAAPSEAELRNATARPLGPPLSPHPLQTQFEPPLADIDTIDAFRDKTSSEMGRVGGQSAG</sequence>
<dbReference type="SUPFAM" id="SSF101801">
    <property type="entry name" value="Surface presentation of antigens (SPOA)"/>
    <property type="match status" value="1"/>
</dbReference>
<feature type="compositionally biased region" description="Low complexity" evidence="1">
    <location>
        <begin position="11"/>
        <end position="21"/>
    </location>
</feature>
<organism evidence="3 4">
    <name type="scientific">Paracoccus lutimaris</name>
    <dbReference type="NCBI Taxonomy" id="1490030"/>
    <lineage>
        <taxon>Bacteria</taxon>
        <taxon>Pseudomonadati</taxon>
        <taxon>Pseudomonadota</taxon>
        <taxon>Alphaproteobacteria</taxon>
        <taxon>Rhodobacterales</taxon>
        <taxon>Paracoccaceae</taxon>
        <taxon>Paracoccus</taxon>
    </lineage>
</organism>
<dbReference type="InterPro" id="IPR036429">
    <property type="entry name" value="SpoA-like_sf"/>
</dbReference>
<gene>
    <name evidence="3" type="ORF">DFP89_1276</name>
</gene>
<comment type="caution">
    <text evidence="3">The sequence shown here is derived from an EMBL/GenBank/DDBJ whole genome shotgun (WGS) entry which is preliminary data.</text>
</comment>
<dbReference type="AlphaFoldDB" id="A0A368YG76"/>
<evidence type="ECO:0000256" key="1">
    <source>
        <dbReference type="SAM" id="MobiDB-lite"/>
    </source>
</evidence>
<feature type="domain" description="Flagellar motor switch protein FliN-like C-terminal" evidence="2">
    <location>
        <begin position="271"/>
        <end position="339"/>
    </location>
</feature>
<keyword evidence="3" id="KW-0966">Cell projection</keyword>
<protein>
    <submittedName>
        <fullName evidence="3">Flagellar motor switch protein FliM</fullName>
    </submittedName>
</protein>
<keyword evidence="4" id="KW-1185">Reference proteome</keyword>